<protein>
    <submittedName>
        <fullName evidence="2">Uncharacterized protein</fullName>
    </submittedName>
</protein>
<accession>A0A9E7NFS3</accession>
<feature type="transmembrane region" description="Helical" evidence="1">
    <location>
        <begin position="6"/>
        <end position="26"/>
    </location>
</feature>
<dbReference type="Proteomes" id="UP001056855">
    <property type="component" value="Plasmid unnamed3"/>
</dbReference>
<proteinExistence type="predicted"/>
<gene>
    <name evidence="2" type="ORF">NGM29_20715</name>
</gene>
<dbReference type="EMBL" id="CP100358">
    <property type="protein sequence ID" value="UTF56013.1"/>
    <property type="molecule type" value="Genomic_DNA"/>
</dbReference>
<keyword evidence="1" id="KW-0812">Transmembrane</keyword>
<keyword evidence="2" id="KW-0614">Plasmid</keyword>
<evidence type="ECO:0000313" key="2">
    <source>
        <dbReference type="EMBL" id="UTF56013.1"/>
    </source>
</evidence>
<keyword evidence="3" id="KW-1185">Reference proteome</keyword>
<dbReference type="RefSeq" id="WP_254161607.1">
    <property type="nucleotide sequence ID" value="NZ_CP100358.1"/>
</dbReference>
<keyword evidence="1" id="KW-1133">Transmembrane helix</keyword>
<sequence>MHELVIGLVGGAGLTAGIGYLAYLLVTSRPDPDATADADAVDDEGEADREPIEFAEVCLAAARAKSRRDQGIHQETDLEFVEGVDAVLGELLAMDRGDDPLELQLAFLVGGEDLDFDVDEVGREDLKDLAGVIYQHVGDDLRRKL</sequence>
<organism evidence="2 3">
    <name type="scientific">Natronosalvus rutilus</name>
    <dbReference type="NCBI Taxonomy" id="2953753"/>
    <lineage>
        <taxon>Archaea</taxon>
        <taxon>Methanobacteriati</taxon>
        <taxon>Methanobacteriota</taxon>
        <taxon>Stenosarchaea group</taxon>
        <taxon>Halobacteria</taxon>
        <taxon>Halobacteriales</taxon>
        <taxon>Natrialbaceae</taxon>
        <taxon>Natronosalvus</taxon>
    </lineage>
</organism>
<dbReference type="AlphaFoldDB" id="A0A9E7NFS3"/>
<dbReference type="KEGG" id="sawl:NGM29_20715"/>
<evidence type="ECO:0000313" key="3">
    <source>
        <dbReference type="Proteomes" id="UP001056855"/>
    </source>
</evidence>
<dbReference type="GeneID" id="73292523"/>
<evidence type="ECO:0000256" key="1">
    <source>
        <dbReference type="SAM" id="Phobius"/>
    </source>
</evidence>
<name>A0A9E7NFS3_9EURY</name>
<geneLocation type="plasmid" evidence="2 3">
    <name>unnamed3</name>
</geneLocation>
<reference evidence="2" key="1">
    <citation type="submission" date="2022-06" db="EMBL/GenBank/DDBJ databases">
        <title>Diverse halophilic archaea isolated from saline environments.</title>
        <authorList>
            <person name="Cui H.-L."/>
        </authorList>
    </citation>
    <scope>NUCLEOTIDE SEQUENCE</scope>
    <source>
        <strain evidence="2">WLHS1</strain>
        <plasmid evidence="2">unnamed3</plasmid>
    </source>
</reference>
<keyword evidence="1" id="KW-0472">Membrane</keyword>